<dbReference type="Gene3D" id="2.130.10.10">
    <property type="entry name" value="YVTN repeat-like/Quinoprotein amine dehydrogenase"/>
    <property type="match status" value="1"/>
</dbReference>
<evidence type="ECO:0000313" key="6">
    <source>
        <dbReference type="EMBL" id="CCO16460.1"/>
    </source>
</evidence>
<name>K8EVH8_9CHLO</name>
<dbReference type="PANTHER" id="PTHR11227">
    <property type="entry name" value="WD-REPEAT PROTEIN INTERACTING WITH PHOSPHOINOSIDES WIPI -RELATED"/>
    <property type="match status" value="1"/>
</dbReference>
<dbReference type="GO" id="GO:0034045">
    <property type="term" value="C:phagophore assembly site membrane"/>
    <property type="evidence" value="ECO:0007669"/>
    <property type="project" value="UniProtKB-SubCell"/>
</dbReference>
<feature type="compositionally biased region" description="Low complexity" evidence="5">
    <location>
        <begin position="1"/>
        <end position="11"/>
    </location>
</feature>
<dbReference type="InterPro" id="IPR048720">
    <property type="entry name" value="PROPPIN"/>
</dbReference>
<feature type="region of interest" description="Disordered" evidence="5">
    <location>
        <begin position="1"/>
        <end position="32"/>
    </location>
</feature>
<feature type="compositionally biased region" description="Gly residues" evidence="5">
    <location>
        <begin position="296"/>
        <end position="306"/>
    </location>
</feature>
<comment type="similarity">
    <text evidence="4">Belongs to the WD repeat PROPPIN family.</text>
</comment>
<dbReference type="Proteomes" id="UP000198341">
    <property type="component" value="Chromosome 5"/>
</dbReference>
<dbReference type="KEGG" id="bpg:Bathy05g00680"/>
<evidence type="ECO:0000256" key="1">
    <source>
        <dbReference type="ARBA" id="ARBA00004623"/>
    </source>
</evidence>
<dbReference type="InterPro" id="IPR036322">
    <property type="entry name" value="WD40_repeat_dom_sf"/>
</dbReference>
<dbReference type="Pfam" id="PF21032">
    <property type="entry name" value="PROPPIN"/>
    <property type="match status" value="1"/>
</dbReference>
<evidence type="ECO:0000313" key="7">
    <source>
        <dbReference type="Proteomes" id="UP000198341"/>
    </source>
</evidence>
<evidence type="ECO:0000256" key="5">
    <source>
        <dbReference type="SAM" id="MobiDB-lite"/>
    </source>
</evidence>
<feature type="region of interest" description="Disordered" evidence="5">
    <location>
        <begin position="294"/>
        <end position="357"/>
    </location>
</feature>
<dbReference type="OrthoDB" id="1667587at2759"/>
<dbReference type="SUPFAM" id="SSF50978">
    <property type="entry name" value="WD40 repeat-like"/>
    <property type="match status" value="1"/>
</dbReference>
<sequence length="463" mass="50529">MSSSSLHSSSSSGGGAMENRRGVNKANKKTTTTSDDIRESIFFDESLQFLSFNQDGGCFAVGTDSGFRIFNSDPFKETFRRDFDGGGVGIVEMLFRCNILALVGGGAVPKYSPNKVMIWDDHQARCIGELSFRVPVRAVKLRRDKIVVVLEHKIYVYNFSDLKIVHQTDTWGNPHGICSLSPTQESCVMACPGLIRGQVRVELYEPQNVTKFIQAHDSPLRCVVLSLDGSLVATASEKGTLVRVFDCQSGCLLHEFRRGTDRATIYSLAFSKEKEWLVCTSDKGTVHLYRIPEGSVMGGGGGGGTGEMTHSNSSDNIAARDHHHHYHANSGNNTPTHNNNGHRAPPQSPMTPKSPSSMLQSVISMGVAANVLPKYLQAERSFAQFRMNTGGGGVTPAGNYHGESDHHRTSEFPEHSFGFCKASFSTSKDNRIVVICADGNYYKLEFDPVKGGSMSSVDYGKFG</sequence>
<evidence type="ECO:0008006" key="8">
    <source>
        <dbReference type="Google" id="ProtNLM"/>
    </source>
</evidence>
<organism evidence="6 7">
    <name type="scientific">Bathycoccus prasinos</name>
    <dbReference type="NCBI Taxonomy" id="41875"/>
    <lineage>
        <taxon>Eukaryota</taxon>
        <taxon>Viridiplantae</taxon>
        <taxon>Chlorophyta</taxon>
        <taxon>Mamiellophyceae</taxon>
        <taxon>Mamiellales</taxon>
        <taxon>Bathycoccaceae</taxon>
        <taxon>Bathycoccus</taxon>
    </lineage>
</organism>
<dbReference type="SMART" id="SM00320">
    <property type="entry name" value="WD40"/>
    <property type="match status" value="3"/>
</dbReference>
<keyword evidence="3" id="KW-0677">Repeat</keyword>
<keyword evidence="7" id="KW-1185">Reference proteome</keyword>
<dbReference type="InterPro" id="IPR015943">
    <property type="entry name" value="WD40/YVTN_repeat-like_dom_sf"/>
</dbReference>
<proteinExistence type="inferred from homology"/>
<dbReference type="GeneID" id="19015572"/>
<feature type="compositionally biased region" description="Low complexity" evidence="5">
    <location>
        <begin position="329"/>
        <end position="342"/>
    </location>
</feature>
<comment type="subcellular location">
    <subcellularLocation>
        <location evidence="1">Preautophagosomal structure membrane</location>
        <topology evidence="1">Peripheral membrane protein</topology>
    </subcellularLocation>
</comment>
<reference evidence="6 7" key="1">
    <citation type="submission" date="2011-10" db="EMBL/GenBank/DDBJ databases">
        <authorList>
            <person name="Genoscope - CEA"/>
        </authorList>
    </citation>
    <scope>NUCLEOTIDE SEQUENCE [LARGE SCALE GENOMIC DNA]</scope>
    <source>
        <strain evidence="6 7">RCC 1105</strain>
    </source>
</reference>
<gene>
    <name evidence="6" type="ORF">Bathy05g00680</name>
</gene>
<keyword evidence="2" id="KW-0853">WD repeat</keyword>
<dbReference type="eggNOG" id="KOG2111">
    <property type="taxonomic scope" value="Eukaryota"/>
</dbReference>
<dbReference type="InterPro" id="IPR001680">
    <property type="entry name" value="WD40_rpt"/>
</dbReference>
<dbReference type="STRING" id="41875.K8EVH8"/>
<evidence type="ECO:0000256" key="2">
    <source>
        <dbReference type="ARBA" id="ARBA00022574"/>
    </source>
</evidence>
<dbReference type="EMBL" id="FO082274">
    <property type="protein sequence ID" value="CCO16460.1"/>
    <property type="molecule type" value="Genomic_DNA"/>
</dbReference>
<evidence type="ECO:0000256" key="4">
    <source>
        <dbReference type="ARBA" id="ARBA00025740"/>
    </source>
</evidence>
<evidence type="ECO:0000256" key="3">
    <source>
        <dbReference type="ARBA" id="ARBA00022737"/>
    </source>
</evidence>
<protein>
    <recommendedName>
        <fullName evidence="8">WD repeat domain phosphoinositide-interacting protein 3</fullName>
    </recommendedName>
</protein>
<dbReference type="AlphaFoldDB" id="K8EVH8"/>
<accession>K8EVH8</accession>
<dbReference type="RefSeq" id="XP_007512902.1">
    <property type="nucleotide sequence ID" value="XM_007512840.1"/>
</dbReference>